<comment type="function">
    <text evidence="16">Catalyzes the NADPH-dependent formation of L-aspartate 4-semialdehyde (L-ASA) by the reductive dephosphorylation of 4-phospho-L-aspartate. Mediates the second step in the biosynthesis of amino acids that derive from aspartate (the aspartate family of amino acids), including methioinine and threonine, the latter of which is a precursor to isoleucine.</text>
</comment>
<dbReference type="InterPro" id="IPR012280">
    <property type="entry name" value="Semialdhyde_DH_dimer_dom"/>
</dbReference>
<dbReference type="STRING" id="246404.A0A507FNN7"/>
<name>A0A507FNN7_9FUNG</name>
<evidence type="ECO:0000256" key="3">
    <source>
        <dbReference type="ARBA" id="ARBA00005097"/>
    </source>
</evidence>
<evidence type="ECO:0000256" key="5">
    <source>
        <dbReference type="ARBA" id="ARBA00010584"/>
    </source>
</evidence>
<evidence type="ECO:0000256" key="4">
    <source>
        <dbReference type="ARBA" id="ARBA00007284"/>
    </source>
</evidence>
<gene>
    <name evidence="20" type="ORF">CcCBS67573_g01553</name>
</gene>
<keyword evidence="14" id="KW-0486">Methionine biosynthesis</keyword>
<evidence type="ECO:0000256" key="11">
    <source>
        <dbReference type="ARBA" id="ARBA00023034"/>
    </source>
</evidence>
<keyword evidence="21" id="KW-1185">Reference proteome</keyword>
<dbReference type="GO" id="GO:0070273">
    <property type="term" value="F:phosphatidylinositol-4-phosphate binding"/>
    <property type="evidence" value="ECO:0007669"/>
    <property type="project" value="InterPro"/>
</dbReference>
<dbReference type="Gene3D" id="3.30.360.10">
    <property type="entry name" value="Dihydrodipicolinate Reductase, domain 2"/>
    <property type="match status" value="1"/>
</dbReference>
<dbReference type="GO" id="GO:0050661">
    <property type="term" value="F:NADP binding"/>
    <property type="evidence" value="ECO:0007669"/>
    <property type="project" value="InterPro"/>
</dbReference>
<comment type="similarity">
    <text evidence="4">Belongs to the GOLPH3/VPS74 family.</text>
</comment>
<feature type="region of interest" description="Disordered" evidence="18">
    <location>
        <begin position="350"/>
        <end position="393"/>
    </location>
</feature>
<keyword evidence="8" id="KW-0791">Threonine biosynthesis</keyword>
<dbReference type="InterPro" id="IPR000319">
    <property type="entry name" value="Asp-semialdehyde_DH_CS"/>
</dbReference>
<dbReference type="SUPFAM" id="SSF55347">
    <property type="entry name" value="Glyceraldehyde-3-phosphate dehydrogenase-like, C-terminal domain"/>
    <property type="match status" value="1"/>
</dbReference>
<dbReference type="GO" id="GO:0051287">
    <property type="term" value="F:NAD binding"/>
    <property type="evidence" value="ECO:0007669"/>
    <property type="project" value="InterPro"/>
</dbReference>
<feature type="domain" description="Semialdehyde dehydrogenase NAD-binding" evidence="19">
    <location>
        <begin position="3"/>
        <end position="115"/>
    </location>
</feature>
<keyword evidence="13" id="KW-0472">Membrane</keyword>
<proteinExistence type="inferred from homology"/>
<evidence type="ECO:0000256" key="7">
    <source>
        <dbReference type="ARBA" id="ARBA00022605"/>
    </source>
</evidence>
<comment type="similarity">
    <text evidence="5">Belongs to the aspartate-semialdehyde dehydrogenase family.</text>
</comment>
<dbReference type="UniPathway" id="UPA00051">
    <property type="reaction ID" value="UER00464"/>
</dbReference>
<evidence type="ECO:0000256" key="16">
    <source>
        <dbReference type="ARBA" id="ARBA00049950"/>
    </source>
</evidence>
<keyword evidence="11" id="KW-0333">Golgi apparatus</keyword>
<dbReference type="OrthoDB" id="1894490at2759"/>
<dbReference type="CDD" id="cd18130">
    <property type="entry name" value="ASADH_C_arch_fung_like"/>
    <property type="match status" value="1"/>
</dbReference>
<keyword evidence="12" id="KW-0446">Lipid-binding</keyword>
<dbReference type="GO" id="GO:0000139">
    <property type="term" value="C:Golgi membrane"/>
    <property type="evidence" value="ECO:0007669"/>
    <property type="project" value="UniProtKB-SubCell"/>
</dbReference>
<dbReference type="UniPathway" id="UPA00050">
    <property type="reaction ID" value="UER00463"/>
</dbReference>
<dbReference type="InterPro" id="IPR036291">
    <property type="entry name" value="NAD(P)-bd_dom_sf"/>
</dbReference>
<evidence type="ECO:0000256" key="6">
    <source>
        <dbReference type="ARBA" id="ARBA00013120"/>
    </source>
</evidence>
<dbReference type="SUPFAM" id="SSF51735">
    <property type="entry name" value="NAD(P)-binding Rossmann-fold domains"/>
    <property type="match status" value="1"/>
</dbReference>
<dbReference type="NCBIfam" id="NF006416">
    <property type="entry name" value="PRK08664.1"/>
    <property type="match status" value="1"/>
</dbReference>
<comment type="subcellular location">
    <subcellularLocation>
        <location evidence="1">Golgi apparatus membrane</location>
        <topology evidence="1">Peripheral membrane protein</topology>
        <orientation evidence="1">Cytoplasmic side</orientation>
    </subcellularLocation>
</comment>
<dbReference type="Proteomes" id="UP000320333">
    <property type="component" value="Unassembled WGS sequence"/>
</dbReference>
<dbReference type="GO" id="GO:0009086">
    <property type="term" value="P:methionine biosynthetic process"/>
    <property type="evidence" value="ECO:0007669"/>
    <property type="project" value="UniProtKB-KW"/>
</dbReference>
<evidence type="ECO:0000259" key="19">
    <source>
        <dbReference type="SMART" id="SM00859"/>
    </source>
</evidence>
<evidence type="ECO:0000313" key="20">
    <source>
        <dbReference type="EMBL" id="TPX77195.1"/>
    </source>
</evidence>
<dbReference type="PROSITE" id="PS01103">
    <property type="entry name" value="ASD"/>
    <property type="match status" value="1"/>
</dbReference>
<organism evidence="20 21">
    <name type="scientific">Chytriomyces confervae</name>
    <dbReference type="NCBI Taxonomy" id="246404"/>
    <lineage>
        <taxon>Eukaryota</taxon>
        <taxon>Fungi</taxon>
        <taxon>Fungi incertae sedis</taxon>
        <taxon>Chytridiomycota</taxon>
        <taxon>Chytridiomycota incertae sedis</taxon>
        <taxon>Chytridiomycetes</taxon>
        <taxon>Chytridiales</taxon>
        <taxon>Chytriomycetaceae</taxon>
        <taxon>Chytriomyces</taxon>
    </lineage>
</organism>
<dbReference type="InterPro" id="IPR038261">
    <property type="entry name" value="GPP34-like_sf"/>
</dbReference>
<dbReference type="Gene3D" id="1.10.3630.10">
    <property type="entry name" value="yeast vps74-n-term truncation variant domain like"/>
    <property type="match status" value="1"/>
</dbReference>
<dbReference type="AlphaFoldDB" id="A0A507FNN7"/>
<dbReference type="GO" id="GO:0004073">
    <property type="term" value="F:aspartate-semialdehyde dehydrogenase activity"/>
    <property type="evidence" value="ECO:0007669"/>
    <property type="project" value="UniProtKB-EC"/>
</dbReference>
<comment type="catalytic activity">
    <reaction evidence="15">
        <text>L-aspartate 4-semialdehyde + phosphate + NADP(+) = 4-phospho-L-aspartate + NADPH + H(+)</text>
        <dbReference type="Rhea" id="RHEA:24284"/>
        <dbReference type="ChEBI" id="CHEBI:15378"/>
        <dbReference type="ChEBI" id="CHEBI:43474"/>
        <dbReference type="ChEBI" id="CHEBI:57535"/>
        <dbReference type="ChEBI" id="CHEBI:57783"/>
        <dbReference type="ChEBI" id="CHEBI:58349"/>
        <dbReference type="ChEBI" id="CHEBI:537519"/>
        <dbReference type="EC" id="1.2.1.11"/>
    </reaction>
    <physiologicalReaction direction="right-to-left" evidence="15">
        <dbReference type="Rhea" id="RHEA:24286"/>
    </physiologicalReaction>
</comment>
<dbReference type="UniPathway" id="UPA00034">
    <property type="reaction ID" value="UER00016"/>
</dbReference>
<dbReference type="InterPro" id="IPR005676">
    <property type="entry name" value="Asp_semi-ald_DH_pep-lack"/>
</dbReference>
<dbReference type="GO" id="GO:0046983">
    <property type="term" value="F:protein dimerization activity"/>
    <property type="evidence" value="ECO:0007669"/>
    <property type="project" value="InterPro"/>
</dbReference>
<dbReference type="Pfam" id="PF02774">
    <property type="entry name" value="Semialdhyde_dhC"/>
    <property type="match status" value="1"/>
</dbReference>
<reference evidence="20 21" key="1">
    <citation type="journal article" date="2019" name="Sci. Rep.">
        <title>Comparative genomics of chytrid fungi reveal insights into the obligate biotrophic and pathogenic lifestyle of Synchytrium endobioticum.</title>
        <authorList>
            <person name="van de Vossenberg B.T.L.H."/>
            <person name="Warris S."/>
            <person name="Nguyen H.D.T."/>
            <person name="van Gent-Pelzer M.P.E."/>
            <person name="Joly D.L."/>
            <person name="van de Geest H.C."/>
            <person name="Bonants P.J.M."/>
            <person name="Smith D.S."/>
            <person name="Levesque C.A."/>
            <person name="van der Lee T.A.J."/>
        </authorList>
    </citation>
    <scope>NUCLEOTIDE SEQUENCE [LARGE SCALE GENOMIC DNA]</scope>
    <source>
        <strain evidence="20 21">CBS 675.73</strain>
    </source>
</reference>
<protein>
    <recommendedName>
        <fullName evidence="17">Aspartate-semialdehyde dehydrogenase</fullName>
        <ecNumber evidence="6">1.2.1.11</ecNumber>
    </recommendedName>
</protein>
<comment type="pathway">
    <text evidence="3">Amino-acid biosynthesis; L-threonine biosynthesis; L-threonine from L-aspartate: step 2/5.</text>
</comment>
<evidence type="ECO:0000256" key="18">
    <source>
        <dbReference type="SAM" id="MobiDB-lite"/>
    </source>
</evidence>
<dbReference type="InterPro" id="IPR051823">
    <property type="entry name" value="ASADH-related"/>
</dbReference>
<dbReference type="Pfam" id="PF05719">
    <property type="entry name" value="GPP34"/>
    <property type="match status" value="1"/>
</dbReference>
<dbReference type="NCBIfam" id="TIGR00978">
    <property type="entry name" value="asd_EA"/>
    <property type="match status" value="1"/>
</dbReference>
<evidence type="ECO:0000256" key="2">
    <source>
        <dbReference type="ARBA" id="ARBA00005021"/>
    </source>
</evidence>
<dbReference type="FunFam" id="3.30.360.10:FF:000016">
    <property type="entry name" value="Probable aspartate-semialdehyde dehydrogenase"/>
    <property type="match status" value="1"/>
</dbReference>
<dbReference type="EMBL" id="QEAP01000026">
    <property type="protein sequence ID" value="TPX77195.1"/>
    <property type="molecule type" value="Genomic_DNA"/>
</dbReference>
<dbReference type="PANTHER" id="PTHR46718">
    <property type="entry name" value="ASPARTATE-SEMIALDEHYDE DEHYDROGENASE"/>
    <property type="match status" value="1"/>
</dbReference>
<evidence type="ECO:0000256" key="13">
    <source>
        <dbReference type="ARBA" id="ARBA00023136"/>
    </source>
</evidence>
<evidence type="ECO:0000256" key="15">
    <source>
        <dbReference type="ARBA" id="ARBA00049864"/>
    </source>
</evidence>
<evidence type="ECO:0000313" key="21">
    <source>
        <dbReference type="Proteomes" id="UP000320333"/>
    </source>
</evidence>
<dbReference type="PANTHER" id="PTHR46718:SF1">
    <property type="entry name" value="ASPARTATE-SEMIALDEHYDE DEHYDROGENASE"/>
    <property type="match status" value="1"/>
</dbReference>
<feature type="compositionally biased region" description="Low complexity" evidence="18">
    <location>
        <begin position="356"/>
        <end position="365"/>
    </location>
</feature>
<sequence>MIQVGILGITGTVGQRFAQLLSNHPQFKVVAVGASERSAGRVNADTGLTITTCDPAHFKSCVVVFSALDSSVAGDIEGKFASAGIHVLSNARNYRMEETVPLVVPLVNTSHLDMLKGYSAANSGKGFIVTNANCSSTGLVVPLKALLDKFGPIDQLHVTTQQAISGAGYPGVASLDILENVVPFISGEEEKMETEPLKILGPGLVDGKFAFDQDMRISATCTRVPVIDGHTIHVSLRFKTPNKPTPAEINACFSSYKCEAQTLGCPSAPSRSIIVRTEDNRPQPRVDRDAERGFAVSVGRVRECKLLDVKFTLLVHNTVLGAAGSSVLNAEWMMSGLTQRKRNVASDVLDEHDDNYNNSNLSSNNNGGGAGSSTAVDRDRDEKDDDGDDKQGKRANKLTLMEEILLMGLKDSQVIDDRSTGEVLLDEALRMIKTDSQSIASWIDLMSGETWNLMSFNYQLKQVRERIAKGLVDKGVLRTEKRNFILFDMATHPVADYSVKEQLVQKTVDCLLGRGSAPSKQLVAMCCAAYAANVLENALVGLNHVQREQAFTKVDEMLQAWASMGEKAKAGGCDDVMAGVLSVYTKMDSLL</sequence>
<dbReference type="InterPro" id="IPR008628">
    <property type="entry name" value="GPP34-like"/>
</dbReference>
<evidence type="ECO:0000256" key="9">
    <source>
        <dbReference type="ARBA" id="ARBA00022857"/>
    </source>
</evidence>
<dbReference type="Gene3D" id="3.40.50.720">
    <property type="entry name" value="NAD(P)-binding Rossmann-like Domain"/>
    <property type="match status" value="1"/>
</dbReference>
<dbReference type="InterPro" id="IPR000534">
    <property type="entry name" value="Semialdehyde_DH_NAD-bd"/>
</dbReference>
<dbReference type="CDD" id="cd02315">
    <property type="entry name" value="ScASADH_like_N"/>
    <property type="match status" value="1"/>
</dbReference>
<evidence type="ECO:0000256" key="12">
    <source>
        <dbReference type="ARBA" id="ARBA00023121"/>
    </source>
</evidence>
<comment type="caution">
    <text evidence="20">The sequence shown here is derived from an EMBL/GenBank/DDBJ whole genome shotgun (WGS) entry which is preliminary data.</text>
</comment>
<keyword evidence="10" id="KW-0560">Oxidoreductase</keyword>
<comment type="pathway">
    <text evidence="2">Amino-acid biosynthesis; L-methionine biosynthesis via de novo pathway; L-homoserine from L-aspartate: step 2/3.</text>
</comment>
<dbReference type="EC" id="1.2.1.11" evidence="6"/>
<dbReference type="GO" id="GO:0009088">
    <property type="term" value="P:threonine biosynthetic process"/>
    <property type="evidence" value="ECO:0007669"/>
    <property type="project" value="UniProtKB-UniPathway"/>
</dbReference>
<dbReference type="GO" id="GO:0009089">
    <property type="term" value="P:lysine biosynthetic process via diaminopimelate"/>
    <property type="evidence" value="ECO:0007669"/>
    <property type="project" value="UniProtKB-UniPathway"/>
</dbReference>
<evidence type="ECO:0000256" key="8">
    <source>
        <dbReference type="ARBA" id="ARBA00022697"/>
    </source>
</evidence>
<evidence type="ECO:0000256" key="1">
    <source>
        <dbReference type="ARBA" id="ARBA00004255"/>
    </source>
</evidence>
<evidence type="ECO:0000256" key="14">
    <source>
        <dbReference type="ARBA" id="ARBA00023167"/>
    </source>
</evidence>
<keyword evidence="9" id="KW-0521">NADP</keyword>
<accession>A0A507FNN7</accession>
<dbReference type="Pfam" id="PF01118">
    <property type="entry name" value="Semialdhyde_dh"/>
    <property type="match status" value="1"/>
</dbReference>
<keyword evidence="7" id="KW-0028">Amino-acid biosynthesis</keyword>
<dbReference type="SMART" id="SM00859">
    <property type="entry name" value="Semialdhyde_dh"/>
    <property type="match status" value="1"/>
</dbReference>
<evidence type="ECO:0000256" key="17">
    <source>
        <dbReference type="ARBA" id="ARBA00050041"/>
    </source>
</evidence>
<evidence type="ECO:0000256" key="10">
    <source>
        <dbReference type="ARBA" id="ARBA00023002"/>
    </source>
</evidence>